<gene>
    <name evidence="17" type="primary">nad6</name>
</gene>
<reference evidence="17" key="1">
    <citation type="submission" date="2014-07" db="EMBL/GenBank/DDBJ databases">
        <authorList>
            <person name="Zhang J.E."/>
            <person name="Yang H."/>
            <person name="Guo J."/>
            <person name="Deng Z."/>
            <person name="Luo H."/>
            <person name="Luo M."/>
            <person name="Zhao B."/>
        </authorList>
    </citation>
    <scope>NUCLEOTIDE SEQUENCE</scope>
</reference>
<keyword evidence="8" id="KW-1278">Translocase</keyword>
<name>A0A1C6ZTT3_9CUCU</name>
<evidence type="ECO:0000256" key="1">
    <source>
        <dbReference type="ARBA" id="ARBA00004225"/>
    </source>
</evidence>
<accession>A0A1C6ZTT3</accession>
<proteinExistence type="inferred from homology"/>
<dbReference type="PANTHER" id="PTHR11435:SF1">
    <property type="entry name" value="NADH-UBIQUINONE OXIDOREDUCTASE CHAIN 6"/>
    <property type="match status" value="1"/>
</dbReference>
<keyword evidence="7 16" id="KW-0812">Transmembrane</keyword>
<keyword evidence="12 17" id="KW-0496">Mitochondrion</keyword>
<dbReference type="AlphaFoldDB" id="A0A1C6ZTT3"/>
<evidence type="ECO:0000256" key="8">
    <source>
        <dbReference type="ARBA" id="ARBA00022967"/>
    </source>
</evidence>
<dbReference type="EMBL" id="KM112084">
    <property type="protein sequence ID" value="AIW58316.1"/>
    <property type="molecule type" value="Genomic_DNA"/>
</dbReference>
<keyword evidence="5" id="KW-0813">Transport</keyword>
<evidence type="ECO:0000256" key="4">
    <source>
        <dbReference type="ARBA" id="ARBA00021095"/>
    </source>
</evidence>
<dbReference type="EC" id="7.1.1.2" evidence="3"/>
<dbReference type="PANTHER" id="PTHR11435">
    <property type="entry name" value="NADH UBIQUINONE OXIDOREDUCTASE SUBUNIT ND6"/>
    <property type="match status" value="1"/>
</dbReference>
<evidence type="ECO:0000256" key="11">
    <source>
        <dbReference type="ARBA" id="ARBA00023027"/>
    </source>
</evidence>
<evidence type="ECO:0000256" key="13">
    <source>
        <dbReference type="ARBA" id="ARBA00023136"/>
    </source>
</evidence>
<organism evidence="17">
    <name type="scientific">Xylotrechus grayii</name>
    <dbReference type="NCBI Taxonomy" id="1313178"/>
    <lineage>
        <taxon>Eukaryota</taxon>
        <taxon>Metazoa</taxon>
        <taxon>Ecdysozoa</taxon>
        <taxon>Arthropoda</taxon>
        <taxon>Hexapoda</taxon>
        <taxon>Insecta</taxon>
        <taxon>Pterygota</taxon>
        <taxon>Neoptera</taxon>
        <taxon>Endopterygota</taxon>
        <taxon>Coleoptera</taxon>
        <taxon>Polyphaga</taxon>
        <taxon>Cucujiformia</taxon>
        <taxon>Chrysomeloidea</taxon>
        <taxon>Cerambycidae</taxon>
        <taxon>Cerambycinae</taxon>
        <taxon>Clytini</taxon>
        <taxon>Xylotrechus</taxon>
    </lineage>
</organism>
<feature type="transmembrane region" description="Helical" evidence="16">
    <location>
        <begin position="134"/>
        <end position="154"/>
    </location>
</feature>
<evidence type="ECO:0000256" key="9">
    <source>
        <dbReference type="ARBA" id="ARBA00022982"/>
    </source>
</evidence>
<evidence type="ECO:0000256" key="5">
    <source>
        <dbReference type="ARBA" id="ARBA00022448"/>
    </source>
</evidence>
<dbReference type="GO" id="GO:0008137">
    <property type="term" value="F:NADH dehydrogenase (ubiquinone) activity"/>
    <property type="evidence" value="ECO:0007669"/>
    <property type="project" value="UniProtKB-EC"/>
</dbReference>
<evidence type="ECO:0000256" key="6">
    <source>
        <dbReference type="ARBA" id="ARBA00022660"/>
    </source>
</evidence>
<evidence type="ECO:0000256" key="2">
    <source>
        <dbReference type="ARBA" id="ARBA00005698"/>
    </source>
</evidence>
<dbReference type="GO" id="GO:0031966">
    <property type="term" value="C:mitochondrial membrane"/>
    <property type="evidence" value="ECO:0007669"/>
    <property type="project" value="UniProtKB-SubCell"/>
</dbReference>
<feature type="transmembrane region" description="Helical" evidence="16">
    <location>
        <begin position="78"/>
        <end position="99"/>
    </location>
</feature>
<evidence type="ECO:0000313" key="17">
    <source>
        <dbReference type="EMBL" id="AIW58316.1"/>
    </source>
</evidence>
<dbReference type="InterPro" id="IPR050269">
    <property type="entry name" value="ComplexI_Subunit6"/>
</dbReference>
<comment type="catalytic activity">
    <reaction evidence="15">
        <text>a ubiquinone + NADH + 5 H(+)(in) = a ubiquinol + NAD(+) + 4 H(+)(out)</text>
        <dbReference type="Rhea" id="RHEA:29091"/>
        <dbReference type="Rhea" id="RHEA-COMP:9565"/>
        <dbReference type="Rhea" id="RHEA-COMP:9566"/>
        <dbReference type="ChEBI" id="CHEBI:15378"/>
        <dbReference type="ChEBI" id="CHEBI:16389"/>
        <dbReference type="ChEBI" id="CHEBI:17976"/>
        <dbReference type="ChEBI" id="CHEBI:57540"/>
        <dbReference type="ChEBI" id="CHEBI:57945"/>
        <dbReference type="EC" id="7.1.1.2"/>
    </reaction>
</comment>
<sequence length="165" mass="19536">MTSIMILMLFFTIMFLFLNHPLSFGMILLIQTLLITIESGMMNLNFWYSYILFLVMVGGMLILFMYMTSVASNEKFKFSIKMMPFLTTMMMLLLINTMLDPMISEKKKINYELINNYYMNKMSLSKYMNFPNSMLMILIICYLLLSLIMVVKITKIQYGPLRQKF</sequence>
<evidence type="ECO:0000256" key="15">
    <source>
        <dbReference type="ARBA" id="ARBA00049551"/>
    </source>
</evidence>
<evidence type="ECO:0000256" key="14">
    <source>
        <dbReference type="ARBA" id="ARBA00031019"/>
    </source>
</evidence>
<keyword evidence="6" id="KW-0679">Respiratory chain</keyword>
<evidence type="ECO:0000256" key="12">
    <source>
        <dbReference type="ARBA" id="ARBA00023128"/>
    </source>
</evidence>
<feature type="transmembrane region" description="Helical" evidence="16">
    <location>
        <begin position="7"/>
        <end position="35"/>
    </location>
</feature>
<evidence type="ECO:0000256" key="3">
    <source>
        <dbReference type="ARBA" id="ARBA00012944"/>
    </source>
</evidence>
<keyword evidence="13 16" id="KW-0472">Membrane</keyword>
<keyword evidence="11" id="KW-0520">NAD</keyword>
<evidence type="ECO:0000256" key="16">
    <source>
        <dbReference type="SAM" id="Phobius"/>
    </source>
</evidence>
<geneLocation type="mitochondrion" evidence="17"/>
<evidence type="ECO:0000256" key="7">
    <source>
        <dbReference type="ARBA" id="ARBA00022692"/>
    </source>
</evidence>
<evidence type="ECO:0000256" key="10">
    <source>
        <dbReference type="ARBA" id="ARBA00022989"/>
    </source>
</evidence>
<keyword evidence="10 16" id="KW-1133">Transmembrane helix</keyword>
<comment type="subcellular location">
    <subcellularLocation>
        <location evidence="1">Mitochondrion membrane</location>
        <topology evidence="1">Multi-pass membrane protein</topology>
    </subcellularLocation>
</comment>
<comment type="similarity">
    <text evidence="2">Belongs to the complex I subunit 6 family.</text>
</comment>
<keyword evidence="9" id="KW-0249">Electron transport</keyword>
<protein>
    <recommendedName>
        <fullName evidence="4">NADH-ubiquinone oxidoreductase chain 6</fullName>
        <ecNumber evidence="3">7.1.1.2</ecNumber>
    </recommendedName>
    <alternativeName>
        <fullName evidence="14">NADH dehydrogenase subunit 6</fullName>
    </alternativeName>
</protein>
<feature type="transmembrane region" description="Helical" evidence="16">
    <location>
        <begin position="47"/>
        <end position="66"/>
    </location>
</feature>